<dbReference type="PANTHER" id="PTHR32329">
    <property type="entry name" value="BIFUNCTIONAL PROTEIN [INCLUDES 2-HYDROXYACYL-COA DEHYDRATASE (N-TER) AND ITS ACTIVATOR DOMAIN (C_TERM)-RELATED"/>
    <property type="match status" value="1"/>
</dbReference>
<keyword evidence="3" id="KW-1185">Reference proteome</keyword>
<dbReference type="InterPro" id="IPR018709">
    <property type="entry name" value="CoA_activase_DUF2229"/>
</dbReference>
<feature type="domain" description="DUF2229" evidence="1">
    <location>
        <begin position="1"/>
        <end position="203"/>
    </location>
</feature>
<dbReference type="Proteomes" id="UP000310168">
    <property type="component" value="Unassembled WGS sequence"/>
</dbReference>
<evidence type="ECO:0000259" key="1">
    <source>
        <dbReference type="Pfam" id="PF09989"/>
    </source>
</evidence>
<feature type="non-terminal residue" evidence="2">
    <location>
        <position position="1"/>
    </location>
</feature>
<name>A0ABY2TMF5_9SPIR</name>
<sequence>WATILTECGYRVQLSSPSSMAIAEKGSGTVMSDNICFPAKIANGHIYDLIESGVDRIFYPSVVLEKSEDDGSVNSYNCPVVTGYPDVIDSSISPLTKFGIPFDAPIISFLNEDLLYKGCKAYFVNILGIDKKDFDKAFKKALKEQVRVKEELKKEGAKIIKYAKESQTPTILIVSRPYHIDPLINHKIPETIASFGINVLTEDGLDIEESLADVQVLTQWSYPNKMFKAALWAAAQKDLKLEVVQINSFGCGPDATTSDEIKSILNSYGKNPTLIKVDEISSPGSIRLRIRSMIESMKMKGDFVYREKPERTYIKKYE</sequence>
<protein>
    <submittedName>
        <fullName evidence="2">CoA activase</fullName>
    </submittedName>
</protein>
<feature type="non-terminal residue" evidence="2">
    <location>
        <position position="318"/>
    </location>
</feature>
<gene>
    <name evidence="2" type="ORF">EZH24_12595</name>
</gene>
<dbReference type="RefSeq" id="WP_236847257.1">
    <property type="nucleotide sequence ID" value="NZ_SJDU01000606.1"/>
</dbReference>
<dbReference type="EMBL" id="SJDU01000606">
    <property type="protein sequence ID" value="TKZ24865.1"/>
    <property type="molecule type" value="Genomic_DNA"/>
</dbReference>
<dbReference type="PANTHER" id="PTHR32329:SF4">
    <property type="entry name" value="ACTIVATOR OF 2-HYDROXYACYL-COA DEHYDRATASE"/>
    <property type="match status" value="1"/>
</dbReference>
<accession>A0ABY2TMF5</accession>
<reference evidence="2 3" key="1">
    <citation type="journal article" date="2019" name="Anaerobe">
        <title>Brachyspira catarrhinii sp. nov., an anaerobic intestinal spirochaete isolated from vervet monkeys may have been misidentified as Brachyspira aalborgi in previous studies.</title>
        <authorList>
            <person name="Phillips N.D."/>
            <person name="La T."/>
            <person name="Hampson D.J."/>
        </authorList>
    </citation>
    <scope>NUCLEOTIDE SEQUENCE [LARGE SCALE GENOMIC DNA]</scope>
    <source>
        <strain evidence="2 3">Z12</strain>
    </source>
</reference>
<comment type="caution">
    <text evidence="2">The sequence shown here is derived from an EMBL/GenBank/DDBJ whole genome shotgun (WGS) entry which is preliminary data.</text>
</comment>
<evidence type="ECO:0000313" key="3">
    <source>
        <dbReference type="Proteomes" id="UP000310168"/>
    </source>
</evidence>
<proteinExistence type="predicted"/>
<evidence type="ECO:0000313" key="2">
    <source>
        <dbReference type="EMBL" id="TKZ24865.1"/>
    </source>
</evidence>
<organism evidence="2 3">
    <name type="scientific">Brachyspira catarrhinii</name>
    <dbReference type="NCBI Taxonomy" id="2528966"/>
    <lineage>
        <taxon>Bacteria</taxon>
        <taxon>Pseudomonadati</taxon>
        <taxon>Spirochaetota</taxon>
        <taxon>Spirochaetia</taxon>
        <taxon>Brachyspirales</taxon>
        <taxon>Brachyspiraceae</taxon>
        <taxon>Brachyspira</taxon>
    </lineage>
</organism>
<dbReference type="InterPro" id="IPR051805">
    <property type="entry name" value="Dehydratase_Activator_Redct"/>
</dbReference>
<dbReference type="Pfam" id="PF09989">
    <property type="entry name" value="DUF2229"/>
    <property type="match status" value="1"/>
</dbReference>